<evidence type="ECO:0000313" key="12">
    <source>
        <dbReference type="EMBL" id="MBU3856370.1"/>
    </source>
</evidence>
<keyword evidence="10" id="KW-0732">Signal</keyword>
<evidence type="ECO:0000256" key="4">
    <source>
        <dbReference type="ARBA" id="ARBA00022692"/>
    </source>
</evidence>
<evidence type="ECO:0000256" key="9">
    <source>
        <dbReference type="SAM" id="Phobius"/>
    </source>
</evidence>
<feature type="chain" id="PRO_5037397690" evidence="10">
    <location>
        <begin position="24"/>
        <end position="259"/>
    </location>
</feature>
<evidence type="ECO:0000256" key="2">
    <source>
        <dbReference type="ARBA" id="ARBA00022448"/>
    </source>
</evidence>
<sequence>MKRLFANLAMASVFSFCAIVAVAQDTVSLVPSQVEGIAADSPESGAAGLLQTMEERFVEGNVFFMSLICLILLAGLILSIERVIFLNLSNVNAKKLLSRLEDALEKGDIEGARNICSNTRGPVAAVCYQGLSRIDESPDVVEHTANIYAKIQINRLKKGCSWIALLFKIALMLGFIGMVGGLVVALDAVQESGEATLMIMAGGIKMALITLASGLVVYLLLKILYSFIQAKIENLSNQVKDAFITLFDMIMKYNLKYKK</sequence>
<feature type="transmembrane region" description="Helical" evidence="9">
    <location>
        <begin position="62"/>
        <end position="85"/>
    </location>
</feature>
<dbReference type="PANTHER" id="PTHR30625:SF15">
    <property type="entry name" value="BIOPOLYMER TRANSPORT PROTEIN EXBB"/>
    <property type="match status" value="1"/>
</dbReference>
<evidence type="ECO:0000259" key="11">
    <source>
        <dbReference type="Pfam" id="PF01618"/>
    </source>
</evidence>
<reference evidence="12" key="1">
    <citation type="journal article" date="2021" name="PeerJ">
        <title>Extensive microbial diversity within the chicken gut microbiome revealed by metagenomics and culture.</title>
        <authorList>
            <person name="Gilroy R."/>
            <person name="Ravi A."/>
            <person name="Getino M."/>
            <person name="Pursley I."/>
            <person name="Horton D.L."/>
            <person name="Alikhan N.F."/>
            <person name="Baker D."/>
            <person name="Gharbi K."/>
            <person name="Hall N."/>
            <person name="Watson M."/>
            <person name="Adriaenssens E.M."/>
            <person name="Foster-Nyarko E."/>
            <person name="Jarju S."/>
            <person name="Secka A."/>
            <person name="Antonio M."/>
            <person name="Oren A."/>
            <person name="Chaudhuri R.R."/>
            <person name="La Ragione R."/>
            <person name="Hildebrand F."/>
            <person name="Pallen M.J."/>
        </authorList>
    </citation>
    <scope>NUCLEOTIDE SEQUENCE</scope>
    <source>
        <strain evidence="12">8470</strain>
    </source>
</reference>
<dbReference type="Proteomes" id="UP000784286">
    <property type="component" value="Unassembled WGS sequence"/>
</dbReference>
<dbReference type="InterPro" id="IPR050790">
    <property type="entry name" value="ExbB/TolQ_transport"/>
</dbReference>
<keyword evidence="7 9" id="KW-0472">Membrane</keyword>
<keyword evidence="3" id="KW-1003">Cell membrane</keyword>
<evidence type="ECO:0000313" key="13">
    <source>
        <dbReference type="Proteomes" id="UP000784286"/>
    </source>
</evidence>
<evidence type="ECO:0000256" key="7">
    <source>
        <dbReference type="ARBA" id="ARBA00023136"/>
    </source>
</evidence>
<evidence type="ECO:0000256" key="6">
    <source>
        <dbReference type="ARBA" id="ARBA00022989"/>
    </source>
</evidence>
<evidence type="ECO:0000256" key="1">
    <source>
        <dbReference type="ARBA" id="ARBA00004651"/>
    </source>
</evidence>
<feature type="signal peptide" evidence="10">
    <location>
        <begin position="1"/>
        <end position="23"/>
    </location>
</feature>
<dbReference type="InterPro" id="IPR002898">
    <property type="entry name" value="MotA_ExbB_proton_chnl"/>
</dbReference>
<reference evidence="12" key="2">
    <citation type="submission" date="2021-04" db="EMBL/GenBank/DDBJ databases">
        <authorList>
            <person name="Gilroy R."/>
        </authorList>
    </citation>
    <scope>NUCLEOTIDE SEQUENCE</scope>
    <source>
        <strain evidence="12">8470</strain>
    </source>
</reference>
<dbReference type="PANTHER" id="PTHR30625">
    <property type="entry name" value="PROTEIN TOLQ"/>
    <property type="match status" value="1"/>
</dbReference>
<dbReference type="AlphaFoldDB" id="A0A948TNS8"/>
<dbReference type="Pfam" id="PF01618">
    <property type="entry name" value="MotA_ExbB"/>
    <property type="match status" value="1"/>
</dbReference>
<dbReference type="EMBL" id="JAHLFJ010000071">
    <property type="protein sequence ID" value="MBU3856370.1"/>
    <property type="molecule type" value="Genomic_DNA"/>
</dbReference>
<organism evidence="12 13">
    <name type="scientific">Candidatus Phocaeicola excrementipullorum</name>
    <dbReference type="NCBI Taxonomy" id="2838731"/>
    <lineage>
        <taxon>Bacteria</taxon>
        <taxon>Pseudomonadati</taxon>
        <taxon>Bacteroidota</taxon>
        <taxon>Bacteroidia</taxon>
        <taxon>Bacteroidales</taxon>
        <taxon>Bacteroidaceae</taxon>
        <taxon>Phocaeicola</taxon>
    </lineage>
</organism>
<evidence type="ECO:0000256" key="5">
    <source>
        <dbReference type="ARBA" id="ARBA00022927"/>
    </source>
</evidence>
<comment type="subcellular location">
    <subcellularLocation>
        <location evidence="1">Cell membrane</location>
        <topology evidence="1">Multi-pass membrane protein</topology>
    </subcellularLocation>
    <subcellularLocation>
        <location evidence="8">Membrane</location>
        <topology evidence="8">Multi-pass membrane protein</topology>
    </subcellularLocation>
</comment>
<gene>
    <name evidence="12" type="ORF">H9928_07445</name>
</gene>
<feature type="domain" description="MotA/TolQ/ExbB proton channel" evidence="11">
    <location>
        <begin position="122"/>
        <end position="239"/>
    </location>
</feature>
<dbReference type="GO" id="GO:0005886">
    <property type="term" value="C:plasma membrane"/>
    <property type="evidence" value="ECO:0007669"/>
    <property type="project" value="UniProtKB-SubCell"/>
</dbReference>
<dbReference type="GO" id="GO:0017038">
    <property type="term" value="P:protein import"/>
    <property type="evidence" value="ECO:0007669"/>
    <property type="project" value="TreeGrafter"/>
</dbReference>
<evidence type="ECO:0000256" key="3">
    <source>
        <dbReference type="ARBA" id="ARBA00022475"/>
    </source>
</evidence>
<comment type="caution">
    <text evidence="12">The sequence shown here is derived from an EMBL/GenBank/DDBJ whole genome shotgun (WGS) entry which is preliminary data.</text>
</comment>
<feature type="transmembrane region" description="Helical" evidence="9">
    <location>
        <begin position="162"/>
        <end position="185"/>
    </location>
</feature>
<keyword evidence="4 9" id="KW-0812">Transmembrane</keyword>
<name>A0A948TNS8_9BACT</name>
<protein>
    <submittedName>
        <fullName evidence="12">MotA/TolQ/ExbB proton channel family protein</fullName>
    </submittedName>
</protein>
<keyword evidence="2 8" id="KW-0813">Transport</keyword>
<evidence type="ECO:0000256" key="10">
    <source>
        <dbReference type="SAM" id="SignalP"/>
    </source>
</evidence>
<accession>A0A948TNS8</accession>
<keyword evidence="6 9" id="KW-1133">Transmembrane helix</keyword>
<proteinExistence type="inferred from homology"/>
<keyword evidence="5 8" id="KW-0653">Protein transport</keyword>
<comment type="similarity">
    <text evidence="8">Belongs to the exbB/tolQ family.</text>
</comment>
<feature type="transmembrane region" description="Helical" evidence="9">
    <location>
        <begin position="197"/>
        <end position="221"/>
    </location>
</feature>
<evidence type="ECO:0000256" key="8">
    <source>
        <dbReference type="RuleBase" id="RU004057"/>
    </source>
</evidence>